<dbReference type="InterPro" id="IPR000814">
    <property type="entry name" value="TBP"/>
</dbReference>
<dbReference type="InterPro" id="IPR012295">
    <property type="entry name" value="TBP_dom_sf"/>
</dbReference>
<evidence type="ECO:0000256" key="2">
    <source>
        <dbReference type="ARBA" id="ARBA00023125"/>
    </source>
</evidence>
<dbReference type="PRINTS" id="PR00686">
    <property type="entry name" value="TIFACTORIID"/>
</dbReference>
<keyword evidence="2" id="KW-0238">DNA-binding</keyword>
<evidence type="ECO:0000313" key="6">
    <source>
        <dbReference type="Proteomes" id="UP000794436"/>
    </source>
</evidence>
<evidence type="ECO:0000256" key="4">
    <source>
        <dbReference type="SAM" id="MobiDB-lite"/>
    </source>
</evidence>
<dbReference type="AlphaFoldDB" id="A0A8K1FJW2"/>
<proteinExistence type="inferred from homology"/>
<dbReference type="GO" id="GO:0003677">
    <property type="term" value="F:DNA binding"/>
    <property type="evidence" value="ECO:0007669"/>
    <property type="project" value="UniProtKB-KW"/>
</dbReference>
<protein>
    <recommendedName>
        <fullName evidence="7">TATA-box-binding protein</fullName>
    </recommendedName>
</protein>
<dbReference type="Proteomes" id="UP000794436">
    <property type="component" value="Unassembled WGS sequence"/>
</dbReference>
<evidence type="ECO:0000256" key="1">
    <source>
        <dbReference type="ARBA" id="ARBA00005560"/>
    </source>
</evidence>
<keyword evidence="6" id="KW-1185">Reference proteome</keyword>
<accession>A0A8K1FJW2</accession>
<dbReference type="Pfam" id="PF00352">
    <property type="entry name" value="TBP"/>
    <property type="match status" value="2"/>
</dbReference>
<dbReference type="SUPFAM" id="SSF55945">
    <property type="entry name" value="TATA-box binding protein-like"/>
    <property type="match status" value="2"/>
</dbReference>
<dbReference type="OrthoDB" id="2127950at2759"/>
<evidence type="ECO:0000256" key="3">
    <source>
        <dbReference type="ARBA" id="ARBA00023163"/>
    </source>
</evidence>
<comment type="similarity">
    <text evidence="1">Belongs to the TBP family.</text>
</comment>
<dbReference type="EMBL" id="SPLM01000036">
    <property type="protein sequence ID" value="TMW66480.1"/>
    <property type="molecule type" value="Genomic_DNA"/>
</dbReference>
<dbReference type="FunFam" id="3.30.310.10:FF:000023">
    <property type="entry name" value="TATA-box-binding protein 2"/>
    <property type="match status" value="1"/>
</dbReference>
<feature type="compositionally biased region" description="Acidic residues" evidence="4">
    <location>
        <begin position="1186"/>
        <end position="1207"/>
    </location>
</feature>
<dbReference type="PANTHER" id="PTHR10126">
    <property type="entry name" value="TATA-BOX BINDING PROTEIN"/>
    <property type="match status" value="1"/>
</dbReference>
<reference evidence="5" key="1">
    <citation type="submission" date="2019-03" db="EMBL/GenBank/DDBJ databases">
        <title>Long read genome sequence of the mycoparasitic Pythium oligandrum ATCC 38472 isolated from sugarbeet rhizosphere.</title>
        <authorList>
            <person name="Gaulin E."/>
        </authorList>
    </citation>
    <scope>NUCLEOTIDE SEQUENCE</scope>
    <source>
        <strain evidence="5">ATCC 38472_TT</strain>
    </source>
</reference>
<dbReference type="Gene3D" id="3.30.310.10">
    <property type="entry name" value="TATA-Binding Protein"/>
    <property type="match status" value="2"/>
</dbReference>
<comment type="caution">
    <text evidence="5">The sequence shown here is derived from an EMBL/GenBank/DDBJ whole genome shotgun (WGS) entry which is preliminary data.</text>
</comment>
<keyword evidence="3" id="KW-0804">Transcription</keyword>
<evidence type="ECO:0000313" key="5">
    <source>
        <dbReference type="EMBL" id="TMW66480.1"/>
    </source>
</evidence>
<evidence type="ECO:0008006" key="7">
    <source>
        <dbReference type="Google" id="ProtNLM"/>
    </source>
</evidence>
<organism evidence="5 6">
    <name type="scientific">Pythium oligandrum</name>
    <name type="common">Mycoparasitic fungus</name>
    <dbReference type="NCBI Taxonomy" id="41045"/>
    <lineage>
        <taxon>Eukaryota</taxon>
        <taxon>Sar</taxon>
        <taxon>Stramenopiles</taxon>
        <taxon>Oomycota</taxon>
        <taxon>Peronosporomycetes</taxon>
        <taxon>Pythiales</taxon>
        <taxon>Pythiaceae</taxon>
        <taxon>Pythium</taxon>
    </lineage>
</organism>
<dbReference type="GO" id="GO:0006352">
    <property type="term" value="P:DNA-templated transcription initiation"/>
    <property type="evidence" value="ECO:0007669"/>
    <property type="project" value="InterPro"/>
</dbReference>
<sequence length="1207" mass="134349">MYLAFLLALKRRAHLYMTARPASVASVALSASPPSSVLERHLIERKEQLAAYFQHTRLLHVVEFFVTQLQERYAEARQVPLDPYAPLLALLRLAEISAPSLLDAIALNAPQPSLTVFDPLAETSEKTPTPLKMPPELQITTRSRLSASTPIIWSFRSLLERLSVQAVEMKAIYERFSSYLRENETQDEGIRVQTVSAVVGSAVWTRARPVSADDSLNLPLHVEIERHVIVFSDQLEPAMTVFARHLLRLLYEASSSVTQATLRQVIPCTGLTMSDTKKTTRWTMERATANRSAFIAAVKTTLVADGSFSWDTWFGNTTLSSDEDTESLLVRCTTSFFFHFHATTASTTKSKASIATHRSFVAGSRILHSGVLFHAPSAAALALQLHFHRQHQQSTAARIDSREDKLSLDSLLVWVTEKTQSPAECRHWLDFFSTAFAYRLRMLLSAVATIHSALEAAVTSGMDEVGALERTTGTITTLVADLQRLRDDANVGRASSLLYGVESLLNEQVMDLAAPSTSPAALIETLKNARELLQWLTGAATRDFKELVVFKSKKSLLTDWPAADLRPDIQCALEQRRYPPSVTAEAVWGQYWIDTQLDVALESAAMQTVAFALPPNPFISFSRHIRAFAMRYHSTKPQFSSTQVDETAPIISAPLQRSSGLLVLHGNASQPALVCMNGQILQQASADQVRNAHLWLETQQIYCKTSYRPSKASYAARIFPSLVLCRPNEYASTACRLMWHHDVVEHIVIEGSDEAQARWIFANAVRRDVERLGSMATSTTAMTPITMNLLGPTCETLTSVELEDIATFEQLVQEATASQCTLQLSFSWLDGSDKSMAVIRLISKTYVFHFVSTALDKAQANQIGLSDTNLFRLWRFGVFFSEETAVIALTKGRDELFSIPKERLTSFAMRAVQQNDGMLLHELRVIDPRDRIAGESAFGAFVRTHSDLYHLLDLPQLTPHKSTMSAMTMTSTSSSAVHRASEGSVMDRDVLPELRIKNFVSSANLGMRFDLTSLIAKSHRKAELVPKKNCLLMKIAHPRATAMLFANGKLVCSGADSEDGIKTAARKFTQIIQKMDHPGVNLIDFKIQNVVGTCDVGFRVLIEELSFAHSAYCTYEPELYPALIYRLEKPKVKILVFVSGKVVFTGTKDQRELHSACQAIYPILKQFRDVKRQAESHGDDDVVGFNDDDGDEDMHDMNAMDEEANGE</sequence>
<feature type="region of interest" description="Disordered" evidence="4">
    <location>
        <begin position="1175"/>
        <end position="1207"/>
    </location>
</feature>
<gene>
    <name evidence="5" type="ORF">Poli38472_004245</name>
</gene>
<name>A0A8K1FJW2_PYTOL</name>